<dbReference type="InterPro" id="IPR013540">
    <property type="entry name" value="ChitinaseA_N"/>
</dbReference>
<dbReference type="InterPro" id="IPR014756">
    <property type="entry name" value="Ig_E-set"/>
</dbReference>
<dbReference type="Gene3D" id="2.60.40.10">
    <property type="entry name" value="Immunoglobulins"/>
    <property type="match status" value="2"/>
</dbReference>
<dbReference type="GO" id="GO:0004568">
    <property type="term" value="F:chitinase activity"/>
    <property type="evidence" value="ECO:0007669"/>
    <property type="project" value="InterPro"/>
</dbReference>
<dbReference type="GO" id="GO:0005975">
    <property type="term" value="P:carbohydrate metabolic process"/>
    <property type="evidence" value="ECO:0007669"/>
    <property type="project" value="UniProtKB-ARBA"/>
</dbReference>
<name>A0A6N7EAP2_9MICO</name>
<keyword evidence="3" id="KW-1185">Reference proteome</keyword>
<dbReference type="OrthoDB" id="9802318at2"/>
<organism evidence="2 3">
    <name type="scientific">Georgenia subflava</name>
    <dbReference type="NCBI Taxonomy" id="1622177"/>
    <lineage>
        <taxon>Bacteria</taxon>
        <taxon>Bacillati</taxon>
        <taxon>Actinomycetota</taxon>
        <taxon>Actinomycetes</taxon>
        <taxon>Micrococcales</taxon>
        <taxon>Bogoriellaceae</taxon>
        <taxon>Georgenia</taxon>
    </lineage>
</organism>
<feature type="domain" description="Chitinase A N-terminal" evidence="1">
    <location>
        <begin position="161"/>
        <end position="234"/>
    </location>
</feature>
<evidence type="ECO:0000313" key="3">
    <source>
        <dbReference type="Proteomes" id="UP000437709"/>
    </source>
</evidence>
<dbReference type="SUPFAM" id="SSF81296">
    <property type="entry name" value="E set domains"/>
    <property type="match status" value="2"/>
</dbReference>
<dbReference type="Pfam" id="PF08329">
    <property type="entry name" value="ChitinaseA_N"/>
    <property type="match status" value="1"/>
</dbReference>
<accession>A0A6N7EAP2</accession>
<evidence type="ECO:0000313" key="2">
    <source>
        <dbReference type="EMBL" id="MPV35452.1"/>
    </source>
</evidence>
<dbReference type="InterPro" id="IPR013783">
    <property type="entry name" value="Ig-like_fold"/>
</dbReference>
<reference evidence="2 3" key="1">
    <citation type="submission" date="2019-10" db="EMBL/GenBank/DDBJ databases">
        <title>Georgenia wutianyii sp. nov. and Georgenia yuyongxinii sp. nov. isolated from plateau pika (Ochotona curzoniae) in the Qinghai-Tibet plateau of China.</title>
        <authorList>
            <person name="Tian Z."/>
        </authorList>
    </citation>
    <scope>NUCLEOTIDE SEQUENCE [LARGE SCALE GENOMIC DNA]</scope>
    <source>
        <strain evidence="2 3">JCM 19765</strain>
    </source>
</reference>
<dbReference type="Proteomes" id="UP000437709">
    <property type="component" value="Unassembled WGS sequence"/>
</dbReference>
<sequence>MRGATAAPEIEAGFAWFRWTPTAAEQAACDDAVVVPEVPDDDETSAPGQAVLRTTSGWATGLHDGNFEVLVDLWWGTNGSVFTLYENGELIAAETLELATPAAQSLRIPVTGRVDGTYTYTGELTNAQGTTATRSVTVEVTDAAPAVPVLSHDNRDKDGSYTVTADLWWGTNATAYRLLENGVPIAEGDLAAASPSAQRVAVDVTGRTAGTYEYVVELTNHAGTTASRPLTVSVDTP</sequence>
<gene>
    <name evidence="2" type="ORF">GB881_00060</name>
</gene>
<comment type="caution">
    <text evidence="2">The sequence shown here is derived from an EMBL/GenBank/DDBJ whole genome shotgun (WGS) entry which is preliminary data.</text>
</comment>
<dbReference type="GO" id="GO:0006032">
    <property type="term" value="P:chitin catabolic process"/>
    <property type="evidence" value="ECO:0007669"/>
    <property type="project" value="InterPro"/>
</dbReference>
<protein>
    <recommendedName>
        <fullName evidence="1">Chitinase A N-terminal domain-containing protein</fullName>
    </recommendedName>
</protein>
<proteinExistence type="predicted"/>
<dbReference type="AlphaFoldDB" id="A0A6N7EAP2"/>
<evidence type="ECO:0000259" key="1">
    <source>
        <dbReference type="Pfam" id="PF08329"/>
    </source>
</evidence>
<dbReference type="EMBL" id="WHPC01000001">
    <property type="protein sequence ID" value="MPV35452.1"/>
    <property type="molecule type" value="Genomic_DNA"/>
</dbReference>